<dbReference type="EMBL" id="JASBWV010000035">
    <property type="protein sequence ID" value="KAJ9116759.1"/>
    <property type="molecule type" value="Genomic_DNA"/>
</dbReference>
<protein>
    <submittedName>
        <fullName evidence="1">Uncharacterized protein</fullName>
    </submittedName>
</protein>
<proteinExistence type="predicted"/>
<evidence type="ECO:0000313" key="1">
    <source>
        <dbReference type="EMBL" id="KAJ9116759.1"/>
    </source>
</evidence>
<keyword evidence="2" id="KW-1185">Reference proteome</keyword>
<evidence type="ECO:0000313" key="2">
    <source>
        <dbReference type="Proteomes" id="UP001234202"/>
    </source>
</evidence>
<reference evidence="1" key="1">
    <citation type="submission" date="2023-04" db="EMBL/GenBank/DDBJ databases">
        <title>Draft Genome sequencing of Naganishia species isolated from polar environments using Oxford Nanopore Technology.</title>
        <authorList>
            <person name="Leo P."/>
            <person name="Venkateswaran K."/>
        </authorList>
    </citation>
    <scope>NUCLEOTIDE SEQUENCE</scope>
    <source>
        <strain evidence="1">DBVPG 5303</strain>
    </source>
</reference>
<comment type="caution">
    <text evidence="1">The sequence shown here is derived from an EMBL/GenBank/DDBJ whole genome shotgun (WGS) entry which is preliminary data.</text>
</comment>
<sequence length="803" mass="87964">MSSLAPAHNRKCRLCERTFSKADHLIRHMQSRKKRSRIEHFDVDGATGAGSGDASEVHPDGAAFKVQSSKDRRRNQKNESHPPRDGSASSSTAIAPPPPAQTLPSNPTGNYDSVGLFPWSLQQSTTGTSSETTCLFGTGQAAGQDGGNSWDEPRPAMLHSEAVIYNGATDLYSGPSQTVLSSPPPWQAEKLLQLLSQSTLPYNPGPEAPSEFYQSLGINVAGSVYQNMGLEYQDAQHGGSTSGQIDWVTLAKTLEVDSAPLPMHELSTNDLPNLSNMGMDASAVEQQMEKDHGDVERRAVNQTRALLSGLSSNLTTQANHFSSAFLQQCLSAFFSRFVPTFPFVHPGTFKAEFTSAPLLVNMIAVGSLCVQSDDATRLGENLWKLGNKALAGNWEEMLSQRGEYDACSGLSLVTSALLGQIYAVASANHELNTNAMVIEPLAFRWARAAGMYTEISKVNEPGSSLTVTTYGEDLDRLWHQWAAYESQKRAVMGLYYLDGQVCSLFEVSPATRHRSNPVASISYDDAFLAPTPSRWKEIMLSKRDSSHSIPFALSSLSDSSPMTETCTLPDYAVAVILEAIYSEIVESRDSPRDARQSPPLIEALCRFQSTFLRDRADAESLWMRWHMVSIELLELDLLSGRVIRSSKADLAVWFESSAGRRAILHAHAIAQLVNRMPFAAISAPRLSTPICAYDAGLVLMYAWKHDQQINRARRTLDSKPWQLETTVDWQTLGNIGYSGFVVIDSNTSTLPYKYLCGKGDALYRCRRFEASDMSSILSALATSGATWPKASAMAKRLTAMSYS</sequence>
<organism evidence="1 2">
    <name type="scientific">Naganishia onofrii</name>
    <dbReference type="NCBI Taxonomy" id="1851511"/>
    <lineage>
        <taxon>Eukaryota</taxon>
        <taxon>Fungi</taxon>
        <taxon>Dikarya</taxon>
        <taxon>Basidiomycota</taxon>
        <taxon>Agaricomycotina</taxon>
        <taxon>Tremellomycetes</taxon>
        <taxon>Filobasidiales</taxon>
        <taxon>Filobasidiaceae</taxon>
        <taxon>Naganishia</taxon>
    </lineage>
</organism>
<accession>A0ACC2X063</accession>
<gene>
    <name evidence="1" type="ORF">QFC24_006650</name>
</gene>
<name>A0ACC2X063_9TREE</name>
<dbReference type="Proteomes" id="UP001234202">
    <property type="component" value="Unassembled WGS sequence"/>
</dbReference>